<dbReference type="RefSeq" id="WP_011642439.1">
    <property type="nucleotide sequence ID" value="NC_008347.1"/>
</dbReference>
<protein>
    <submittedName>
        <fullName evidence="2">Uncharacterized protein</fullName>
    </submittedName>
</protein>
<keyword evidence="1" id="KW-0472">Membrane</keyword>
<name>Q0ASE5_MARMM</name>
<gene>
    <name evidence="2" type="ordered locus">Mmar10_0499</name>
</gene>
<evidence type="ECO:0000313" key="3">
    <source>
        <dbReference type="Proteomes" id="UP000001964"/>
    </source>
</evidence>
<evidence type="ECO:0000256" key="1">
    <source>
        <dbReference type="SAM" id="Phobius"/>
    </source>
</evidence>
<accession>Q0ASE5</accession>
<organism evidence="2 3">
    <name type="scientific">Maricaulis maris (strain MCS10)</name>
    <name type="common">Caulobacter maris</name>
    <dbReference type="NCBI Taxonomy" id="394221"/>
    <lineage>
        <taxon>Bacteria</taxon>
        <taxon>Pseudomonadati</taxon>
        <taxon>Pseudomonadota</taxon>
        <taxon>Alphaproteobacteria</taxon>
        <taxon>Maricaulales</taxon>
        <taxon>Maricaulaceae</taxon>
        <taxon>Maricaulis</taxon>
    </lineage>
</organism>
<dbReference type="STRING" id="394221.Mmar10_0499"/>
<dbReference type="OrthoDB" id="7632261at2"/>
<dbReference type="HOGENOM" id="CLU_2465396_0_0_5"/>
<keyword evidence="1" id="KW-1133">Transmembrane helix</keyword>
<keyword evidence="3" id="KW-1185">Reference proteome</keyword>
<evidence type="ECO:0000313" key="2">
    <source>
        <dbReference type="EMBL" id="ABI64792.1"/>
    </source>
</evidence>
<feature type="transmembrane region" description="Helical" evidence="1">
    <location>
        <begin position="59"/>
        <end position="80"/>
    </location>
</feature>
<dbReference type="KEGG" id="mmr:Mmar10_0499"/>
<proteinExistence type="predicted"/>
<dbReference type="Proteomes" id="UP000001964">
    <property type="component" value="Chromosome"/>
</dbReference>
<sequence length="88" mass="9338">MTMRDWMKDFGDAGETPSLVSLALFAVVFLPTIFLAGMVGPSLDMVREIIGGLSTEMKIAGITVFILGLMAIARILTLLFGGRDGDGS</sequence>
<dbReference type="AlphaFoldDB" id="Q0ASE5"/>
<dbReference type="EMBL" id="CP000449">
    <property type="protein sequence ID" value="ABI64792.1"/>
    <property type="molecule type" value="Genomic_DNA"/>
</dbReference>
<reference evidence="2 3" key="1">
    <citation type="submission" date="2006-08" db="EMBL/GenBank/DDBJ databases">
        <title>Complete sequence of Maricaulis maris MCS10.</title>
        <authorList>
            <consortium name="US DOE Joint Genome Institute"/>
            <person name="Copeland A."/>
            <person name="Lucas S."/>
            <person name="Lapidus A."/>
            <person name="Barry K."/>
            <person name="Detter J.C."/>
            <person name="Glavina del Rio T."/>
            <person name="Hammon N."/>
            <person name="Israni S."/>
            <person name="Dalin E."/>
            <person name="Tice H."/>
            <person name="Pitluck S."/>
            <person name="Saunders E."/>
            <person name="Brettin T."/>
            <person name="Bruce D."/>
            <person name="Han C."/>
            <person name="Tapia R."/>
            <person name="Gilna P."/>
            <person name="Schmutz J."/>
            <person name="Larimer F."/>
            <person name="Land M."/>
            <person name="Hauser L."/>
            <person name="Kyrpides N."/>
            <person name="Mikhailova N."/>
            <person name="Viollier P."/>
            <person name="Stephens C."/>
            <person name="Richardson P."/>
        </authorList>
    </citation>
    <scope>NUCLEOTIDE SEQUENCE [LARGE SCALE GENOMIC DNA]</scope>
    <source>
        <strain evidence="2 3">MCS10</strain>
    </source>
</reference>
<keyword evidence="1" id="KW-0812">Transmembrane</keyword>
<feature type="transmembrane region" description="Helical" evidence="1">
    <location>
        <begin position="20"/>
        <end position="39"/>
    </location>
</feature>